<dbReference type="Gene3D" id="1.10.10.10">
    <property type="entry name" value="Winged helix-like DNA-binding domain superfamily/Winged helix DNA-binding domain"/>
    <property type="match status" value="1"/>
</dbReference>
<protein>
    <submittedName>
        <fullName evidence="5">MarR family winged helix-turn-helix transcriptional regulator</fullName>
    </submittedName>
</protein>
<sequence length="151" mass="17419">MEIPSKTIFYLIEKAIKEYRKFALKNIRAQVSDITIDQSLLLAFKQKYPEYSQQEIAELIFKDNASVTRMIESMVGKDYLRREIHAADRRKYDLQITEKGAAVLALIGPVIIANREEALEGISEEALENLETTLQKIITNCLQFQINKHDD</sequence>
<evidence type="ECO:0000256" key="3">
    <source>
        <dbReference type="ARBA" id="ARBA00023163"/>
    </source>
</evidence>
<keyword evidence="3" id="KW-0804">Transcription</keyword>
<organism evidence="5 6">
    <name type="scientific">Aquimarina hainanensis</name>
    <dbReference type="NCBI Taxonomy" id="1578017"/>
    <lineage>
        <taxon>Bacteria</taxon>
        <taxon>Pseudomonadati</taxon>
        <taxon>Bacteroidota</taxon>
        <taxon>Flavobacteriia</taxon>
        <taxon>Flavobacteriales</taxon>
        <taxon>Flavobacteriaceae</taxon>
        <taxon>Aquimarina</taxon>
    </lineage>
</organism>
<gene>
    <name evidence="5" type="ORF">ACFSTE_18725</name>
</gene>
<name>A0ABW5ND01_9FLAO</name>
<keyword evidence="6" id="KW-1185">Reference proteome</keyword>
<proteinExistence type="predicted"/>
<dbReference type="Pfam" id="PF01047">
    <property type="entry name" value="MarR"/>
    <property type="match status" value="1"/>
</dbReference>
<dbReference type="PANTHER" id="PTHR42756:SF1">
    <property type="entry name" value="TRANSCRIPTIONAL REPRESSOR OF EMRAB OPERON"/>
    <property type="match status" value="1"/>
</dbReference>
<dbReference type="PROSITE" id="PS01117">
    <property type="entry name" value="HTH_MARR_1"/>
    <property type="match status" value="1"/>
</dbReference>
<dbReference type="PROSITE" id="PS50995">
    <property type="entry name" value="HTH_MARR_2"/>
    <property type="match status" value="1"/>
</dbReference>
<dbReference type="InterPro" id="IPR000835">
    <property type="entry name" value="HTH_MarR-typ"/>
</dbReference>
<evidence type="ECO:0000259" key="4">
    <source>
        <dbReference type="PROSITE" id="PS50995"/>
    </source>
</evidence>
<dbReference type="SUPFAM" id="SSF46785">
    <property type="entry name" value="Winged helix' DNA-binding domain"/>
    <property type="match status" value="1"/>
</dbReference>
<evidence type="ECO:0000313" key="6">
    <source>
        <dbReference type="Proteomes" id="UP001597459"/>
    </source>
</evidence>
<keyword evidence="1" id="KW-0805">Transcription regulation</keyword>
<dbReference type="InterPro" id="IPR036390">
    <property type="entry name" value="WH_DNA-bd_sf"/>
</dbReference>
<keyword evidence="2" id="KW-0238">DNA-binding</keyword>
<accession>A0ABW5ND01</accession>
<dbReference type="InterPro" id="IPR023187">
    <property type="entry name" value="Tscrpt_reg_MarR-type_CS"/>
</dbReference>
<comment type="caution">
    <text evidence="5">The sequence shown here is derived from an EMBL/GenBank/DDBJ whole genome shotgun (WGS) entry which is preliminary data.</text>
</comment>
<reference evidence="6" key="1">
    <citation type="journal article" date="2019" name="Int. J. Syst. Evol. Microbiol.">
        <title>The Global Catalogue of Microorganisms (GCM) 10K type strain sequencing project: providing services to taxonomists for standard genome sequencing and annotation.</title>
        <authorList>
            <consortium name="The Broad Institute Genomics Platform"/>
            <consortium name="The Broad Institute Genome Sequencing Center for Infectious Disease"/>
            <person name="Wu L."/>
            <person name="Ma J."/>
        </authorList>
    </citation>
    <scope>NUCLEOTIDE SEQUENCE [LARGE SCALE GENOMIC DNA]</scope>
    <source>
        <strain evidence="6">KCTC 42423</strain>
    </source>
</reference>
<dbReference type="RefSeq" id="WP_378255048.1">
    <property type="nucleotide sequence ID" value="NZ_JBHSJV010000001.1"/>
</dbReference>
<dbReference type="PRINTS" id="PR00598">
    <property type="entry name" value="HTHMARR"/>
</dbReference>
<evidence type="ECO:0000256" key="1">
    <source>
        <dbReference type="ARBA" id="ARBA00023015"/>
    </source>
</evidence>
<evidence type="ECO:0000256" key="2">
    <source>
        <dbReference type="ARBA" id="ARBA00023125"/>
    </source>
</evidence>
<dbReference type="Proteomes" id="UP001597459">
    <property type="component" value="Unassembled WGS sequence"/>
</dbReference>
<dbReference type="PANTHER" id="PTHR42756">
    <property type="entry name" value="TRANSCRIPTIONAL REGULATOR, MARR"/>
    <property type="match status" value="1"/>
</dbReference>
<evidence type="ECO:0000313" key="5">
    <source>
        <dbReference type="EMBL" id="MFD2592879.1"/>
    </source>
</evidence>
<dbReference type="EMBL" id="JBHULX010000039">
    <property type="protein sequence ID" value="MFD2592879.1"/>
    <property type="molecule type" value="Genomic_DNA"/>
</dbReference>
<feature type="domain" description="HTH marR-type" evidence="4">
    <location>
        <begin position="5"/>
        <end position="139"/>
    </location>
</feature>
<dbReference type="SMART" id="SM00347">
    <property type="entry name" value="HTH_MARR"/>
    <property type="match status" value="1"/>
</dbReference>
<dbReference type="InterPro" id="IPR036388">
    <property type="entry name" value="WH-like_DNA-bd_sf"/>
</dbReference>